<dbReference type="InterPro" id="IPR036259">
    <property type="entry name" value="MFS_trans_sf"/>
</dbReference>
<dbReference type="PANTHER" id="PTHR23513">
    <property type="entry name" value="INTEGRAL MEMBRANE EFFLUX PROTEIN-RELATED"/>
    <property type="match status" value="1"/>
</dbReference>
<evidence type="ECO:0000256" key="3">
    <source>
        <dbReference type="ARBA" id="ARBA00022692"/>
    </source>
</evidence>
<dbReference type="Proteomes" id="UP000220629">
    <property type="component" value="Unassembled WGS sequence"/>
</dbReference>
<dbReference type="EMBL" id="PDDY01000001">
    <property type="protein sequence ID" value="PEH43504.1"/>
    <property type="molecule type" value="Genomic_DNA"/>
</dbReference>
<gene>
    <name evidence="7" type="ORF">CRM94_15850</name>
</gene>
<evidence type="ECO:0000313" key="8">
    <source>
        <dbReference type="Proteomes" id="UP000220629"/>
    </source>
</evidence>
<evidence type="ECO:0000256" key="2">
    <source>
        <dbReference type="ARBA" id="ARBA00022475"/>
    </source>
</evidence>
<feature type="transmembrane region" description="Helical" evidence="6">
    <location>
        <begin position="84"/>
        <end position="102"/>
    </location>
</feature>
<dbReference type="GO" id="GO:0005886">
    <property type="term" value="C:plasma membrane"/>
    <property type="evidence" value="ECO:0007669"/>
    <property type="project" value="UniProtKB-SubCell"/>
</dbReference>
<dbReference type="SUPFAM" id="SSF103473">
    <property type="entry name" value="MFS general substrate transporter"/>
    <property type="match status" value="1"/>
</dbReference>
<keyword evidence="2" id="KW-1003">Cell membrane</keyword>
<keyword evidence="4 6" id="KW-1133">Transmembrane helix</keyword>
<feature type="transmembrane region" description="Helical" evidence="6">
    <location>
        <begin position="53"/>
        <end position="77"/>
    </location>
</feature>
<feature type="transmembrane region" description="Helical" evidence="6">
    <location>
        <begin position="373"/>
        <end position="395"/>
    </location>
</feature>
<name>A0A2A7SIK1_BURGA</name>
<proteinExistence type="predicted"/>
<organism evidence="7 8">
    <name type="scientific">Burkholderia gladioli</name>
    <name type="common">Pseudomonas marginata</name>
    <name type="synonym">Phytomonas marginata</name>
    <dbReference type="NCBI Taxonomy" id="28095"/>
    <lineage>
        <taxon>Bacteria</taxon>
        <taxon>Pseudomonadati</taxon>
        <taxon>Pseudomonadota</taxon>
        <taxon>Betaproteobacteria</taxon>
        <taxon>Burkholderiales</taxon>
        <taxon>Burkholderiaceae</taxon>
        <taxon>Burkholderia</taxon>
    </lineage>
</organism>
<comment type="subcellular location">
    <subcellularLocation>
        <location evidence="1">Cell membrane</location>
        <topology evidence="1">Multi-pass membrane protein</topology>
    </subcellularLocation>
</comment>
<keyword evidence="5 6" id="KW-0472">Membrane</keyword>
<comment type="caution">
    <text evidence="7">The sequence shown here is derived from an EMBL/GenBank/DDBJ whole genome shotgun (WGS) entry which is preliminary data.</text>
</comment>
<sequence>MPRSAPPPPCNAQPDGERDLPFTLLRVATLALDYAKAFTLPLLVYEQSSGSTLAVGIAYFVEFLPRALLSPIFGSIVDRSKGKWLVYVVEILRVVLMLAWAVLGRTQYGWTLSSAVSLCSGMTLVYYEASAGRRLGPEALQGFQVRSQLLEPLARLVGPGAAALAIAHLSPLAAVGGIALGYALVLAVSCAWRGATSILAAAILDRWTPAEEWRRFATLAANARLLTLTLAAGLLNVLFGVFQSLIAPVMIGHYRMPLAYSALPSFVGGTISFALCILVPRLAGRRPPADFGTLGTASLAAAAALCALDVGPWAFCVAFGLLIVGSALYGIFFRHMRYELIPASQIAQGIGATTSVTTAFLPVAGLVTASTVAFSPVLVIGALGLAVAAALFLSIRHVCRANPPRTTPLTPSDS</sequence>
<feature type="transmembrane region" description="Helical" evidence="6">
    <location>
        <begin position="317"/>
        <end position="334"/>
    </location>
</feature>
<dbReference type="AlphaFoldDB" id="A0A2A7SIK1"/>
<evidence type="ECO:0000256" key="6">
    <source>
        <dbReference type="SAM" id="Phobius"/>
    </source>
</evidence>
<feature type="transmembrane region" description="Helical" evidence="6">
    <location>
        <begin position="258"/>
        <end position="279"/>
    </location>
</feature>
<feature type="transmembrane region" description="Helical" evidence="6">
    <location>
        <begin position="291"/>
        <end position="311"/>
    </location>
</feature>
<evidence type="ECO:0000256" key="5">
    <source>
        <dbReference type="ARBA" id="ARBA00023136"/>
    </source>
</evidence>
<evidence type="ECO:0000256" key="4">
    <source>
        <dbReference type="ARBA" id="ARBA00022989"/>
    </source>
</evidence>
<dbReference type="Gene3D" id="1.20.1250.20">
    <property type="entry name" value="MFS general substrate transporter like domains"/>
    <property type="match status" value="1"/>
</dbReference>
<feature type="transmembrane region" description="Helical" evidence="6">
    <location>
        <begin position="346"/>
        <end position="367"/>
    </location>
</feature>
<dbReference type="PANTHER" id="PTHR23513:SF6">
    <property type="entry name" value="MAJOR FACILITATOR SUPERFAMILY ASSOCIATED DOMAIN-CONTAINING PROTEIN"/>
    <property type="match status" value="1"/>
</dbReference>
<evidence type="ECO:0000256" key="1">
    <source>
        <dbReference type="ARBA" id="ARBA00004651"/>
    </source>
</evidence>
<feature type="transmembrane region" description="Helical" evidence="6">
    <location>
        <begin position="225"/>
        <end position="246"/>
    </location>
</feature>
<evidence type="ECO:0000313" key="7">
    <source>
        <dbReference type="EMBL" id="PEH43504.1"/>
    </source>
</evidence>
<dbReference type="RefSeq" id="WP_096751793.1">
    <property type="nucleotide sequence ID" value="NZ_CADEPO010000015.1"/>
</dbReference>
<protein>
    <recommendedName>
        <fullName evidence="9">MFS transporter</fullName>
    </recommendedName>
</protein>
<accession>A0A2A7SIK1</accession>
<keyword evidence="3 6" id="KW-0812">Transmembrane</keyword>
<evidence type="ECO:0008006" key="9">
    <source>
        <dbReference type="Google" id="ProtNLM"/>
    </source>
</evidence>
<reference evidence="8" key="1">
    <citation type="submission" date="2017-09" db="EMBL/GenBank/DDBJ databases">
        <title>FDA dAtabase for Regulatory Grade micrObial Sequences (FDA-ARGOS): Supporting development and validation of Infectious Disease Dx tests.</title>
        <authorList>
            <person name="Minogue T."/>
            <person name="Wolcott M."/>
            <person name="Wasieloski L."/>
            <person name="Aguilar W."/>
            <person name="Moore D."/>
            <person name="Tallon L."/>
            <person name="Sadzewicz L."/>
            <person name="Ott S."/>
            <person name="Zhao X."/>
            <person name="Nagaraj S."/>
            <person name="Vavikolanu K."/>
            <person name="Aluvathingal J."/>
            <person name="Nadendla S."/>
            <person name="Sichtig H."/>
        </authorList>
    </citation>
    <scope>NUCLEOTIDE SEQUENCE [LARGE SCALE GENOMIC DNA]</scope>
    <source>
        <strain evidence="8">FDAARGOS_390</strain>
    </source>
</reference>